<proteinExistence type="inferred from homology"/>
<dbReference type="GO" id="GO:0004856">
    <property type="term" value="F:D-xylulokinase activity"/>
    <property type="evidence" value="ECO:0007669"/>
    <property type="project" value="TreeGrafter"/>
</dbReference>
<evidence type="ECO:0000259" key="4">
    <source>
        <dbReference type="Pfam" id="PF00370"/>
    </source>
</evidence>
<organism evidence="6 7">
    <name type="scientific">Guyparkeria halophila</name>
    <dbReference type="NCBI Taxonomy" id="47960"/>
    <lineage>
        <taxon>Bacteria</taxon>
        <taxon>Pseudomonadati</taxon>
        <taxon>Pseudomonadota</taxon>
        <taxon>Gammaproteobacteria</taxon>
        <taxon>Chromatiales</taxon>
        <taxon>Thioalkalibacteraceae</taxon>
        <taxon>Guyparkeria</taxon>
    </lineage>
</organism>
<evidence type="ECO:0000256" key="2">
    <source>
        <dbReference type="ARBA" id="ARBA00022679"/>
    </source>
</evidence>
<feature type="domain" description="Carbohydrate kinase FGGY N-terminal" evidence="4">
    <location>
        <begin position="145"/>
        <end position="227"/>
    </location>
</feature>
<dbReference type="GO" id="GO:0005997">
    <property type="term" value="P:xylulose metabolic process"/>
    <property type="evidence" value="ECO:0007669"/>
    <property type="project" value="TreeGrafter"/>
</dbReference>
<protein>
    <submittedName>
        <fullName evidence="6">Carbohydrate kinase</fullName>
    </submittedName>
</protein>
<dbReference type="KEGG" id="ghl:GM160_00475"/>
<dbReference type="Pfam" id="PF00370">
    <property type="entry name" value="FGGY_N"/>
    <property type="match status" value="1"/>
</dbReference>
<sequence length="423" mass="44212">MTTARHLGIDVGTSGLRLAALSGHGECLWLEKASWPAPPASDGHERPPAGWWAAFDALMRRLGGQGRLADIASIAFAGTSGTVLTVADDGTAEGPALMYDDPQGGDQLAALRALDIDPDAQLSALARWRFLAEGRGQLGRPVSQADWFVLRLTGRHVSDSNNALKWGFDAVAERWPAPLADRFGARLPEVHRPGTAIAPVTPDLAQRWGLAANVIVAAGTTDSMAALWASGATEEGDGVTSLGSTLALKLISTRPVSDAASGVYSHRFGERFAVSGASNTGGRVLATFFDSEELARLSESIDPEAPDTLGYWPLAGRGERFPVVAPAMGPRLTPRPADPALFLAGMLRGIARIEALGYRRFAALGGTTVRRVLSSGGGAHNPVFARIRERALGVPVTLAAHTEAAVGAARLAAVAMETKGAGR</sequence>
<dbReference type="Proteomes" id="UP000427716">
    <property type="component" value="Chromosome"/>
</dbReference>
<accession>A0A6I6CSR2</accession>
<dbReference type="RefSeq" id="WP_156227324.1">
    <property type="nucleotide sequence ID" value="NZ_CP046415.1"/>
</dbReference>
<evidence type="ECO:0000313" key="6">
    <source>
        <dbReference type="EMBL" id="QGT77476.1"/>
    </source>
</evidence>
<name>A0A6I6CSR2_9GAMM</name>
<dbReference type="EMBL" id="CP046415">
    <property type="protein sequence ID" value="QGT77476.1"/>
    <property type="molecule type" value="Genomic_DNA"/>
</dbReference>
<gene>
    <name evidence="6" type="ORF">GM160_00475</name>
</gene>
<evidence type="ECO:0000256" key="1">
    <source>
        <dbReference type="ARBA" id="ARBA00009156"/>
    </source>
</evidence>
<feature type="domain" description="Carbohydrate kinase FGGY C-terminal" evidence="5">
    <location>
        <begin position="240"/>
        <end position="416"/>
    </location>
</feature>
<dbReference type="InterPro" id="IPR018485">
    <property type="entry name" value="FGGY_C"/>
</dbReference>
<dbReference type="PANTHER" id="PTHR10196">
    <property type="entry name" value="SUGAR KINASE"/>
    <property type="match status" value="1"/>
</dbReference>
<reference evidence="6 7" key="1">
    <citation type="submission" date="2019-11" db="EMBL/GenBank/DDBJ databases">
        <authorList>
            <person name="Zhang J."/>
            <person name="Sun C."/>
        </authorList>
    </citation>
    <scope>NUCLEOTIDE SEQUENCE [LARGE SCALE GENOMIC DNA]</scope>
    <source>
        <strain evidence="7">sp2</strain>
    </source>
</reference>
<dbReference type="Pfam" id="PF02782">
    <property type="entry name" value="FGGY_C"/>
    <property type="match status" value="1"/>
</dbReference>
<evidence type="ECO:0000259" key="5">
    <source>
        <dbReference type="Pfam" id="PF02782"/>
    </source>
</evidence>
<dbReference type="PANTHER" id="PTHR10196:SF80">
    <property type="entry name" value="D-RIBULOSE KINASE"/>
    <property type="match status" value="1"/>
</dbReference>
<evidence type="ECO:0000313" key="7">
    <source>
        <dbReference type="Proteomes" id="UP000427716"/>
    </source>
</evidence>
<dbReference type="InterPro" id="IPR043129">
    <property type="entry name" value="ATPase_NBD"/>
</dbReference>
<dbReference type="GO" id="GO:0005829">
    <property type="term" value="C:cytosol"/>
    <property type="evidence" value="ECO:0007669"/>
    <property type="project" value="TreeGrafter"/>
</dbReference>
<dbReference type="AlphaFoldDB" id="A0A6I6CSR2"/>
<keyword evidence="7" id="KW-1185">Reference proteome</keyword>
<dbReference type="GO" id="GO:0019150">
    <property type="term" value="F:D-ribulokinase activity"/>
    <property type="evidence" value="ECO:0007669"/>
    <property type="project" value="TreeGrafter"/>
</dbReference>
<keyword evidence="3 6" id="KW-0418">Kinase</keyword>
<keyword evidence="2" id="KW-0808">Transferase</keyword>
<dbReference type="CDD" id="cd07783">
    <property type="entry name" value="ASKHA_NBD_FGGY_SePSK_AtXK1-like"/>
    <property type="match status" value="1"/>
</dbReference>
<dbReference type="InterPro" id="IPR018484">
    <property type="entry name" value="FGGY_N"/>
</dbReference>
<dbReference type="SUPFAM" id="SSF53067">
    <property type="entry name" value="Actin-like ATPase domain"/>
    <property type="match status" value="2"/>
</dbReference>
<dbReference type="Gene3D" id="3.30.420.40">
    <property type="match status" value="2"/>
</dbReference>
<comment type="similarity">
    <text evidence="1">Belongs to the FGGY kinase family.</text>
</comment>
<evidence type="ECO:0000256" key="3">
    <source>
        <dbReference type="ARBA" id="ARBA00022777"/>
    </source>
</evidence>